<dbReference type="PROSITE" id="PS01129">
    <property type="entry name" value="PSI_RLU"/>
    <property type="match status" value="1"/>
</dbReference>
<dbReference type="EMBL" id="FPIZ01000019">
    <property type="protein sequence ID" value="SFW81055.1"/>
    <property type="molecule type" value="Genomic_DNA"/>
</dbReference>
<dbReference type="InterPro" id="IPR006224">
    <property type="entry name" value="PsdUridine_synth_RluA-like_CS"/>
</dbReference>
<evidence type="ECO:0000313" key="4">
    <source>
        <dbReference type="EMBL" id="WQG86965.1"/>
    </source>
</evidence>
<reference evidence="3 5" key="1">
    <citation type="submission" date="2016-11" db="EMBL/GenBank/DDBJ databases">
        <authorList>
            <person name="Jaros S."/>
            <person name="Januszkiewicz K."/>
            <person name="Wedrychowicz H."/>
        </authorList>
    </citation>
    <scope>NUCLEOTIDE SEQUENCE [LARGE SCALE GENOMIC DNA]</scope>
    <source>
        <strain evidence="3 5">DSM 784</strain>
    </source>
</reference>
<dbReference type="PANTHER" id="PTHR21600">
    <property type="entry name" value="MITOCHONDRIAL RNA PSEUDOURIDINE SYNTHASE"/>
    <property type="match status" value="1"/>
</dbReference>
<dbReference type="EC" id="5.4.99.-" evidence="4"/>
<dbReference type="Proteomes" id="UP001326715">
    <property type="component" value="Chromosome"/>
</dbReference>
<dbReference type="Pfam" id="PF00849">
    <property type="entry name" value="PseudoU_synth_2"/>
    <property type="match status" value="1"/>
</dbReference>
<dbReference type="PANTHER" id="PTHR21600:SF87">
    <property type="entry name" value="RNA PSEUDOURIDYLATE SYNTHASE DOMAIN-CONTAINING PROTEIN 1"/>
    <property type="match status" value="1"/>
</dbReference>
<dbReference type="InterPro" id="IPR050188">
    <property type="entry name" value="RluA_PseudoU_synthase"/>
</dbReference>
<dbReference type="GO" id="GO:0000455">
    <property type="term" value="P:enzyme-directed rRNA pseudouridine synthesis"/>
    <property type="evidence" value="ECO:0007669"/>
    <property type="project" value="TreeGrafter"/>
</dbReference>
<dbReference type="GO" id="GO:0003723">
    <property type="term" value="F:RNA binding"/>
    <property type="evidence" value="ECO:0007669"/>
    <property type="project" value="InterPro"/>
</dbReference>
<dbReference type="GO" id="GO:0009982">
    <property type="term" value="F:pseudouridine synthase activity"/>
    <property type="evidence" value="ECO:0007669"/>
    <property type="project" value="InterPro"/>
</dbReference>
<gene>
    <name evidence="3" type="ORF">SAMN05661012_05038</name>
    <name evidence="4" type="ORF">SR876_18775</name>
</gene>
<dbReference type="EMBL" id="CP140154">
    <property type="protein sequence ID" value="WQG86965.1"/>
    <property type="molecule type" value="Genomic_DNA"/>
</dbReference>
<evidence type="ECO:0000256" key="1">
    <source>
        <dbReference type="ARBA" id="ARBA00010876"/>
    </source>
</evidence>
<dbReference type="CDD" id="cd02869">
    <property type="entry name" value="PseudoU_synth_RluA_like"/>
    <property type="match status" value="1"/>
</dbReference>
<dbReference type="GO" id="GO:0140098">
    <property type="term" value="F:catalytic activity, acting on RNA"/>
    <property type="evidence" value="ECO:0007669"/>
    <property type="project" value="UniProtKB-ARBA"/>
</dbReference>
<reference evidence="4 6" key="2">
    <citation type="submission" date="2023-11" db="EMBL/GenBank/DDBJ databases">
        <title>MicrobeMod: A computational toolkit for identifying prokaryotic methylation and restriction-modification with nanopore sequencing.</title>
        <authorList>
            <person name="Crits-Christoph A."/>
            <person name="Kang S.C."/>
            <person name="Lee H."/>
            <person name="Ostrov N."/>
        </authorList>
    </citation>
    <scope>NUCLEOTIDE SEQUENCE [LARGE SCALE GENOMIC DNA]</scope>
    <source>
        <strain evidence="4 6">ATCC 23090</strain>
    </source>
</reference>
<keyword evidence="4" id="KW-0413">Isomerase</keyword>
<dbReference type="SUPFAM" id="SSF55120">
    <property type="entry name" value="Pseudouridine synthase"/>
    <property type="match status" value="1"/>
</dbReference>
<dbReference type="Proteomes" id="UP000183788">
    <property type="component" value="Unassembled WGS sequence"/>
</dbReference>
<feature type="domain" description="Pseudouridine synthase RsuA/RluA-like" evidence="2">
    <location>
        <begin position="13"/>
        <end position="159"/>
    </location>
</feature>
<keyword evidence="6" id="KW-1185">Reference proteome</keyword>
<accession>A0A1K1SAF0</accession>
<dbReference type="OrthoDB" id="9807829at2"/>
<dbReference type="RefSeq" id="WP_072364059.1">
    <property type="nucleotide sequence ID" value="NZ_CBHWAX010000002.1"/>
</dbReference>
<dbReference type="InterPro" id="IPR006145">
    <property type="entry name" value="PsdUridine_synth_RsuA/RluA"/>
</dbReference>
<sequence length="248" mass="27633">MRINDLIIKETPDYVIVNKPAGVLTIPDRHDNQLSSVQGLLKKHFGNIFTVHRLDKDTSGVILFAKNEVAHKYYSQAFEGRNVQKFYLGLVNGQLVPATGTIQEAIAEHPITKGKMVTAKKGKASHTDYEVLDAFGLYSLVKFQIHTGRTHQIRVHMKHVGHPIAVDEMYGTATPVLLSAIKKGYKLGKHDVEERPLLSRLALHSFQLHFTDQQGEAQVAEAPLAKDIQAVVTQLRKNSSGYIPKLVL</sequence>
<evidence type="ECO:0000259" key="2">
    <source>
        <dbReference type="Pfam" id="PF00849"/>
    </source>
</evidence>
<proteinExistence type="inferred from homology"/>
<organism evidence="3 5">
    <name type="scientific">Chitinophaga sancti</name>
    <dbReference type="NCBI Taxonomy" id="1004"/>
    <lineage>
        <taxon>Bacteria</taxon>
        <taxon>Pseudomonadati</taxon>
        <taxon>Bacteroidota</taxon>
        <taxon>Chitinophagia</taxon>
        <taxon>Chitinophagales</taxon>
        <taxon>Chitinophagaceae</taxon>
        <taxon>Chitinophaga</taxon>
    </lineage>
</organism>
<evidence type="ECO:0000313" key="5">
    <source>
        <dbReference type="Proteomes" id="UP000183788"/>
    </source>
</evidence>
<dbReference type="STRING" id="1004.SAMN05661012_05038"/>
<protein>
    <submittedName>
        <fullName evidence="3">23S rRNA pseudouridine1911/1915/1917 synthase</fullName>
    </submittedName>
    <submittedName>
        <fullName evidence="4">RluA family pseudouridine synthase</fullName>
        <ecNumber evidence="4">5.4.99.-</ecNumber>
    </submittedName>
</protein>
<name>A0A1K1SAF0_9BACT</name>
<comment type="similarity">
    <text evidence="1">Belongs to the pseudouridine synthase RluA family.</text>
</comment>
<evidence type="ECO:0000313" key="6">
    <source>
        <dbReference type="Proteomes" id="UP001326715"/>
    </source>
</evidence>
<dbReference type="AlphaFoldDB" id="A0A1K1SAF0"/>
<dbReference type="Gene3D" id="3.30.2350.10">
    <property type="entry name" value="Pseudouridine synthase"/>
    <property type="match status" value="1"/>
</dbReference>
<dbReference type="InterPro" id="IPR020103">
    <property type="entry name" value="PsdUridine_synth_cat_dom_sf"/>
</dbReference>
<evidence type="ECO:0000313" key="3">
    <source>
        <dbReference type="EMBL" id="SFW81055.1"/>
    </source>
</evidence>